<protein>
    <recommendedName>
        <fullName evidence="4">Lipoprotein</fullName>
    </recommendedName>
</protein>
<evidence type="ECO:0000256" key="1">
    <source>
        <dbReference type="SAM" id="SignalP"/>
    </source>
</evidence>
<proteinExistence type="predicted"/>
<evidence type="ECO:0008006" key="4">
    <source>
        <dbReference type="Google" id="ProtNLM"/>
    </source>
</evidence>
<dbReference type="RefSeq" id="WP_143117375.1">
    <property type="nucleotide sequence ID" value="NZ_CP011402.1"/>
</dbReference>
<dbReference type="EMBL" id="FOEC01000010">
    <property type="protein sequence ID" value="SEO88673.1"/>
    <property type="molecule type" value="Genomic_DNA"/>
</dbReference>
<feature type="chain" id="PRO_5039165982" description="Lipoprotein" evidence="1">
    <location>
        <begin position="29"/>
        <end position="173"/>
    </location>
</feature>
<reference evidence="3" key="1">
    <citation type="submission" date="2016-10" db="EMBL/GenBank/DDBJ databases">
        <authorList>
            <person name="Varghese N."/>
        </authorList>
    </citation>
    <scope>NUCLEOTIDE SEQUENCE [LARGE SCALE GENOMIC DNA]</scope>
    <source>
        <strain evidence="3">DSM 21843</strain>
    </source>
</reference>
<dbReference type="PROSITE" id="PS51257">
    <property type="entry name" value="PROKAR_LIPOPROTEIN"/>
    <property type="match status" value="1"/>
</dbReference>
<feature type="signal peptide" evidence="1">
    <location>
        <begin position="1"/>
        <end position="28"/>
    </location>
</feature>
<name>A0A1H8TDV5_9ACTN</name>
<keyword evidence="3" id="KW-1185">Reference proteome</keyword>
<organism evidence="2 3">
    <name type="scientific">Denitrobacterium detoxificans</name>
    <dbReference type="NCBI Taxonomy" id="79604"/>
    <lineage>
        <taxon>Bacteria</taxon>
        <taxon>Bacillati</taxon>
        <taxon>Actinomycetota</taxon>
        <taxon>Coriobacteriia</taxon>
        <taxon>Eggerthellales</taxon>
        <taxon>Eggerthellaceae</taxon>
        <taxon>Denitrobacterium</taxon>
    </lineage>
</organism>
<keyword evidence="1" id="KW-0732">Signal</keyword>
<dbReference type="OrthoDB" id="3176105at2"/>
<evidence type="ECO:0000313" key="3">
    <source>
        <dbReference type="Proteomes" id="UP000182975"/>
    </source>
</evidence>
<accession>A0A1H8TDV5</accession>
<sequence length="173" mass="18500">MNRVSRSIRVAAAACAVACALVVTGCVAQSTTGVTSEAEQNRQYMATLNQQVTDIQEDLTAFQDAVAKQDAVTMQAHLTSVDKVIESVKNTDCTSKLQPAKDLYVDALCSLDDALASYVSLYTDVANGTVDSATYDERLSSVQSAYNEAMDKLKSADDKIVSISNGEDSESHE</sequence>
<gene>
    <name evidence="2" type="ORF">SAMN02910314_01490</name>
</gene>
<dbReference type="AlphaFoldDB" id="A0A1H8TDV5"/>
<dbReference type="Proteomes" id="UP000182975">
    <property type="component" value="Unassembled WGS sequence"/>
</dbReference>
<evidence type="ECO:0000313" key="2">
    <source>
        <dbReference type="EMBL" id="SEO88673.1"/>
    </source>
</evidence>